<dbReference type="PANTHER" id="PTHR43140">
    <property type="entry name" value="TYPE-1 RESTRICTION ENZYME ECOKI SPECIFICITY PROTEIN"/>
    <property type="match status" value="1"/>
</dbReference>
<dbReference type="PATRIC" id="fig|1618429.3.peg.433"/>
<comment type="similarity">
    <text evidence="1">Belongs to the type-I restriction system S methylase family.</text>
</comment>
<gene>
    <name evidence="5" type="ORF">UU67_C0018G0005</name>
</gene>
<dbReference type="AlphaFoldDB" id="A0A0G0ZLA3"/>
<dbReference type="InterPro" id="IPR044946">
    <property type="entry name" value="Restrct_endonuc_typeI_TRD_sf"/>
</dbReference>
<dbReference type="Pfam" id="PF01420">
    <property type="entry name" value="Methylase_S"/>
    <property type="match status" value="1"/>
</dbReference>
<dbReference type="Gene3D" id="3.90.220.20">
    <property type="entry name" value="DNA methylase specificity domains"/>
    <property type="match status" value="4"/>
</dbReference>
<evidence type="ECO:0000313" key="6">
    <source>
        <dbReference type="Proteomes" id="UP000034753"/>
    </source>
</evidence>
<evidence type="ECO:0000256" key="1">
    <source>
        <dbReference type="ARBA" id="ARBA00010923"/>
    </source>
</evidence>
<dbReference type="GO" id="GO:0003677">
    <property type="term" value="F:DNA binding"/>
    <property type="evidence" value="ECO:0007669"/>
    <property type="project" value="UniProtKB-KW"/>
</dbReference>
<dbReference type="InterPro" id="IPR000055">
    <property type="entry name" value="Restrct_endonuc_typeI_TRD"/>
</dbReference>
<dbReference type="EMBL" id="LCBN01000018">
    <property type="protein sequence ID" value="KKS13743.1"/>
    <property type="molecule type" value="Genomic_DNA"/>
</dbReference>
<evidence type="ECO:0000256" key="3">
    <source>
        <dbReference type="ARBA" id="ARBA00023125"/>
    </source>
</evidence>
<reference evidence="5 6" key="1">
    <citation type="journal article" date="2015" name="Nature">
        <title>rRNA introns, odd ribosomes, and small enigmatic genomes across a large radiation of phyla.</title>
        <authorList>
            <person name="Brown C.T."/>
            <person name="Hug L.A."/>
            <person name="Thomas B.C."/>
            <person name="Sharon I."/>
            <person name="Castelle C.J."/>
            <person name="Singh A."/>
            <person name="Wilkins M.J."/>
            <person name="Williams K.H."/>
            <person name="Banfield J.F."/>
        </authorList>
    </citation>
    <scope>NUCLEOTIDE SEQUENCE [LARGE SCALE GENOMIC DNA]</scope>
</reference>
<keyword evidence="3" id="KW-0238">DNA-binding</keyword>
<dbReference type="Proteomes" id="UP000034753">
    <property type="component" value="Unassembled WGS sequence"/>
</dbReference>
<proteinExistence type="inferred from homology"/>
<sequence length="371" mass="41869">MKYHKIQLTELLTAISKQVQPKDFAGKSYVGLENIKSGDISLGDVSTADQVKSIKWAFQPRDILYGKLRPYLNKCVVADREGVCSTDILVLRPETNVFPKYVAYAMSNADFVDFANSTVSGMNLPRTTWSKINGYEVVMPVDDNGDFDLNEQKRIVNDFDQIQSLQKNTEVDIQKTSNLFNSISREFFSDRKLNLQKIKLSEMCDVIKGSSPTLKTPEGEYTFVVTSEKRRSANTFQFDGEAVCIPLVSSTGHGHASLHRIHYESGKFALANIMAGVVPKNPNELLTKYVYYYLSFYRNELLVPLMRGVANVTIPIKKLNDVLVDVPDLAEQKKIVSALEEAEKLKRSFLQRKDLVSKYLKSSLNLAFSET</sequence>
<dbReference type="InterPro" id="IPR051212">
    <property type="entry name" value="Type-I_RE_S_subunit"/>
</dbReference>
<comment type="caution">
    <text evidence="5">The sequence shown here is derived from an EMBL/GenBank/DDBJ whole genome shotgun (WGS) entry which is preliminary data.</text>
</comment>
<evidence type="ECO:0000313" key="5">
    <source>
        <dbReference type="EMBL" id="KKS13743.1"/>
    </source>
</evidence>
<keyword evidence="2" id="KW-0680">Restriction system</keyword>
<name>A0A0G0ZLA3_9BACT</name>
<feature type="domain" description="Type I restriction modification DNA specificity" evidence="4">
    <location>
        <begin position="195"/>
        <end position="344"/>
    </location>
</feature>
<dbReference type="PANTHER" id="PTHR43140:SF1">
    <property type="entry name" value="TYPE I RESTRICTION ENZYME ECOKI SPECIFICITY SUBUNIT"/>
    <property type="match status" value="1"/>
</dbReference>
<organism evidence="5 6">
    <name type="scientific">Candidatus Daviesbacteria bacterium GW2011_GWB1_41_5</name>
    <dbReference type="NCBI Taxonomy" id="1618429"/>
    <lineage>
        <taxon>Bacteria</taxon>
        <taxon>Candidatus Daviesiibacteriota</taxon>
    </lineage>
</organism>
<dbReference type="SUPFAM" id="SSF116734">
    <property type="entry name" value="DNA methylase specificity domain"/>
    <property type="match status" value="2"/>
</dbReference>
<dbReference type="GO" id="GO:0009307">
    <property type="term" value="P:DNA restriction-modification system"/>
    <property type="evidence" value="ECO:0007669"/>
    <property type="project" value="UniProtKB-KW"/>
</dbReference>
<protein>
    <submittedName>
        <fullName evidence="5">Type I restriction-modification enzyme, specificity subunit</fullName>
    </submittedName>
</protein>
<evidence type="ECO:0000256" key="2">
    <source>
        <dbReference type="ARBA" id="ARBA00022747"/>
    </source>
</evidence>
<evidence type="ECO:0000259" key="4">
    <source>
        <dbReference type="Pfam" id="PF01420"/>
    </source>
</evidence>
<accession>A0A0G0ZLA3</accession>